<proteinExistence type="predicted"/>
<gene>
    <name evidence="2" type="ORF">M0H32_25125</name>
</gene>
<dbReference type="RefSeq" id="WP_248159005.1">
    <property type="nucleotide sequence ID" value="NZ_JALNMJ010000026.1"/>
</dbReference>
<dbReference type="EMBL" id="JALNMJ010000026">
    <property type="protein sequence ID" value="MCK7615465.1"/>
    <property type="molecule type" value="Genomic_DNA"/>
</dbReference>
<evidence type="ECO:0000256" key="1">
    <source>
        <dbReference type="SAM" id="Phobius"/>
    </source>
</evidence>
<comment type="caution">
    <text evidence="2">The sequence shown here is derived from an EMBL/GenBank/DDBJ whole genome shotgun (WGS) entry which is preliminary data.</text>
</comment>
<keyword evidence="3" id="KW-1185">Reference proteome</keyword>
<evidence type="ECO:0000313" key="3">
    <source>
        <dbReference type="Proteomes" id="UP001431221"/>
    </source>
</evidence>
<reference evidence="2" key="1">
    <citation type="submission" date="2022-04" db="EMBL/GenBank/DDBJ databases">
        <title>Roseibium sp. CAU 1639 isolated from mud.</title>
        <authorList>
            <person name="Kim W."/>
        </authorList>
    </citation>
    <scope>NUCLEOTIDE SEQUENCE</scope>
    <source>
        <strain evidence="2">CAU 1639</strain>
    </source>
</reference>
<feature type="transmembrane region" description="Helical" evidence="1">
    <location>
        <begin position="19"/>
        <end position="39"/>
    </location>
</feature>
<feature type="transmembrane region" description="Helical" evidence="1">
    <location>
        <begin position="51"/>
        <end position="73"/>
    </location>
</feature>
<keyword evidence="1" id="KW-0812">Transmembrane</keyword>
<keyword evidence="1" id="KW-0472">Membrane</keyword>
<sequence length="179" mass="19371">MTIDPNETLCFKRSIGRTLLLLSLSIPFLVIGYLLTTGVFDAPGSEGDGRILGILCMVFFGGLGLYGVIRLALKPDQAIEIGPEGIRDQRISTGWLPWAHITGISTWKSRGSSFIMLELDETFEAGLKQSAVYKLFKLANALVGAKGHCLNPVGFDVSFRDLRSVILAYAEAHGAPAVE</sequence>
<accession>A0ABT0H1V7</accession>
<dbReference type="Proteomes" id="UP001431221">
    <property type="component" value="Unassembled WGS sequence"/>
</dbReference>
<dbReference type="InterPro" id="IPR048136">
    <property type="entry name" value="STM3941-like"/>
</dbReference>
<dbReference type="NCBIfam" id="NF041635">
    <property type="entry name" value="STM3941_fam"/>
    <property type="match status" value="1"/>
</dbReference>
<evidence type="ECO:0000313" key="2">
    <source>
        <dbReference type="EMBL" id="MCK7615465.1"/>
    </source>
</evidence>
<evidence type="ECO:0008006" key="4">
    <source>
        <dbReference type="Google" id="ProtNLM"/>
    </source>
</evidence>
<organism evidence="2 3">
    <name type="scientific">Roseibium sediminicola</name>
    <dbReference type="NCBI Taxonomy" id="2933272"/>
    <lineage>
        <taxon>Bacteria</taxon>
        <taxon>Pseudomonadati</taxon>
        <taxon>Pseudomonadota</taxon>
        <taxon>Alphaproteobacteria</taxon>
        <taxon>Hyphomicrobiales</taxon>
        <taxon>Stappiaceae</taxon>
        <taxon>Roseibium</taxon>
    </lineage>
</organism>
<keyword evidence="1" id="KW-1133">Transmembrane helix</keyword>
<protein>
    <recommendedName>
        <fullName evidence="4">PH domain-containing protein</fullName>
    </recommendedName>
</protein>
<name>A0ABT0H1V7_9HYPH</name>